<evidence type="ECO:0000313" key="2">
    <source>
        <dbReference type="EMBL" id="AGI71177.1"/>
    </source>
</evidence>
<dbReference type="AlphaFoldDB" id="M9RG59"/>
<dbReference type="EMBL" id="CP003742">
    <property type="protein sequence ID" value="AGI71177.1"/>
    <property type="molecule type" value="Genomic_DNA"/>
</dbReference>
<evidence type="ECO:0000256" key="1">
    <source>
        <dbReference type="SAM" id="Phobius"/>
    </source>
</evidence>
<dbReference type="STRING" id="391616.OA238_c09790"/>
<proteinExistence type="predicted"/>
<dbReference type="RefSeq" id="WP_015494392.1">
    <property type="nucleotide sequence ID" value="NC_020908.1"/>
</dbReference>
<keyword evidence="1" id="KW-1133">Transmembrane helix</keyword>
<keyword evidence="1" id="KW-0472">Membrane</keyword>
<sequence>MAALSAFWAMLFEPFFDEALQRLGVNSASWVDPMIELFQTQWVQNSFFTLLGATFGAWAHFWAVRIDRRQADAALRDEKWAYGIKNISVKHAACAFSGISHTTRQ</sequence>
<gene>
    <name evidence="2" type="ORF">OA238_c09790</name>
</gene>
<feature type="transmembrane region" description="Helical" evidence="1">
    <location>
        <begin position="43"/>
        <end position="64"/>
    </location>
</feature>
<organism evidence="2 3">
    <name type="scientific">Octadecabacter arcticus 238</name>
    <dbReference type="NCBI Taxonomy" id="391616"/>
    <lineage>
        <taxon>Bacteria</taxon>
        <taxon>Pseudomonadati</taxon>
        <taxon>Pseudomonadota</taxon>
        <taxon>Alphaproteobacteria</taxon>
        <taxon>Rhodobacterales</taxon>
        <taxon>Roseobacteraceae</taxon>
        <taxon>Octadecabacter</taxon>
    </lineage>
</organism>
<protein>
    <submittedName>
        <fullName evidence="2">Uncharacterized protein</fullName>
    </submittedName>
</protein>
<reference evidence="2 3" key="1">
    <citation type="journal article" date="2013" name="PLoS ONE">
        <title>Poles Apart: Arctic and Antarctic Octadecabacter strains Share High Genome Plasticity and a New Type of Xanthorhodopsin.</title>
        <authorList>
            <person name="Vollmers J."/>
            <person name="Voget S."/>
            <person name="Dietrich S."/>
            <person name="Gollnow K."/>
            <person name="Smits M."/>
            <person name="Meyer K."/>
            <person name="Brinkhoff T."/>
            <person name="Simon M."/>
            <person name="Daniel R."/>
        </authorList>
    </citation>
    <scope>NUCLEOTIDE SEQUENCE [LARGE SCALE GENOMIC DNA]</scope>
    <source>
        <strain evidence="2 3">238</strain>
    </source>
</reference>
<accession>M9RG59</accession>
<evidence type="ECO:0000313" key="3">
    <source>
        <dbReference type="Proteomes" id="UP000004688"/>
    </source>
</evidence>
<keyword evidence="3" id="KW-1185">Reference proteome</keyword>
<keyword evidence="1" id="KW-0812">Transmembrane</keyword>
<dbReference type="HOGENOM" id="CLU_2233747_0_0_5"/>
<name>M9RG59_9RHOB</name>
<dbReference type="Proteomes" id="UP000004688">
    <property type="component" value="Chromosome"/>
</dbReference>
<dbReference type="KEGG" id="oar:OA238_c09790"/>